<accession>A0A0R1Q5L9</accession>
<comment type="caution">
    <text evidence="4">The sequence shown here is derived from an EMBL/GenBank/DDBJ whole genome shotgun (WGS) entry which is preliminary data.</text>
</comment>
<dbReference type="InterPro" id="IPR050272">
    <property type="entry name" value="Isochorismatase-like_hydrls"/>
</dbReference>
<dbReference type="Gene3D" id="3.40.50.850">
    <property type="entry name" value="Isochorismatase-like"/>
    <property type="match status" value="1"/>
</dbReference>
<dbReference type="GO" id="GO:0016787">
    <property type="term" value="F:hydrolase activity"/>
    <property type="evidence" value="ECO:0007669"/>
    <property type="project" value="UniProtKB-KW"/>
</dbReference>
<name>A0A0R1Q5L9_9LACO</name>
<dbReference type="OrthoDB" id="9785724at2"/>
<dbReference type="AlphaFoldDB" id="A0A0R1Q5L9"/>
<evidence type="ECO:0000256" key="1">
    <source>
        <dbReference type="ARBA" id="ARBA00006336"/>
    </source>
</evidence>
<evidence type="ECO:0000313" key="4">
    <source>
        <dbReference type="EMBL" id="KRL36563.1"/>
    </source>
</evidence>
<dbReference type="Proteomes" id="UP000051155">
    <property type="component" value="Unassembled WGS sequence"/>
</dbReference>
<organism evidence="4 5">
    <name type="scientific">Liquorilactobacillus uvarum DSM 19971</name>
    <dbReference type="NCBI Taxonomy" id="1423812"/>
    <lineage>
        <taxon>Bacteria</taxon>
        <taxon>Bacillati</taxon>
        <taxon>Bacillota</taxon>
        <taxon>Bacilli</taxon>
        <taxon>Lactobacillales</taxon>
        <taxon>Lactobacillaceae</taxon>
        <taxon>Liquorilactobacillus</taxon>
    </lineage>
</organism>
<dbReference type="PATRIC" id="fig|1423812.3.peg.1274"/>
<reference evidence="4 5" key="1">
    <citation type="journal article" date="2015" name="Genome Announc.">
        <title>Expanding the biotechnology potential of lactobacilli through comparative genomics of 213 strains and associated genera.</title>
        <authorList>
            <person name="Sun Z."/>
            <person name="Harris H.M."/>
            <person name="McCann A."/>
            <person name="Guo C."/>
            <person name="Argimon S."/>
            <person name="Zhang W."/>
            <person name="Yang X."/>
            <person name="Jeffery I.B."/>
            <person name="Cooney J.C."/>
            <person name="Kagawa T.F."/>
            <person name="Liu W."/>
            <person name="Song Y."/>
            <person name="Salvetti E."/>
            <person name="Wrobel A."/>
            <person name="Rasinkangas P."/>
            <person name="Parkhill J."/>
            <person name="Rea M.C."/>
            <person name="O'Sullivan O."/>
            <person name="Ritari J."/>
            <person name="Douillard F.P."/>
            <person name="Paul Ross R."/>
            <person name="Yang R."/>
            <person name="Briner A.E."/>
            <person name="Felis G.E."/>
            <person name="de Vos W.M."/>
            <person name="Barrangou R."/>
            <person name="Klaenhammer T.R."/>
            <person name="Caufield P.W."/>
            <person name="Cui Y."/>
            <person name="Zhang H."/>
            <person name="O'Toole P.W."/>
        </authorList>
    </citation>
    <scope>NUCLEOTIDE SEQUENCE [LARGE SCALE GENOMIC DNA]</scope>
    <source>
        <strain evidence="4 5">DSM 19971</strain>
    </source>
</reference>
<dbReference type="EMBL" id="AZEG01000025">
    <property type="protein sequence ID" value="KRL36563.1"/>
    <property type="molecule type" value="Genomic_DNA"/>
</dbReference>
<evidence type="ECO:0000313" key="5">
    <source>
        <dbReference type="Proteomes" id="UP000051155"/>
    </source>
</evidence>
<dbReference type="InterPro" id="IPR036380">
    <property type="entry name" value="Isochorismatase-like_sf"/>
</dbReference>
<dbReference type="PANTHER" id="PTHR43540:SF1">
    <property type="entry name" value="ISOCHORISMATASE HYDROLASE"/>
    <property type="match status" value="1"/>
</dbReference>
<dbReference type="InterPro" id="IPR000868">
    <property type="entry name" value="Isochorismatase-like_dom"/>
</dbReference>
<dbReference type="STRING" id="1423812.FD20_GL001192"/>
<dbReference type="CDD" id="cd01014">
    <property type="entry name" value="nicotinamidase_related"/>
    <property type="match status" value="1"/>
</dbReference>
<comment type="similarity">
    <text evidence="1">Belongs to the isochorismatase family.</text>
</comment>
<dbReference type="SUPFAM" id="SSF52499">
    <property type="entry name" value="Isochorismatase-like hydrolases"/>
    <property type="match status" value="1"/>
</dbReference>
<keyword evidence="5" id="KW-1185">Reference proteome</keyword>
<feature type="domain" description="Isochorismatase-like" evidence="3">
    <location>
        <begin position="5"/>
        <end position="145"/>
    </location>
</feature>
<gene>
    <name evidence="4" type="ORF">FD20_GL001192</name>
</gene>
<evidence type="ECO:0000256" key="2">
    <source>
        <dbReference type="ARBA" id="ARBA00022801"/>
    </source>
</evidence>
<protein>
    <recommendedName>
        <fullName evidence="3">Isochorismatase-like domain-containing protein</fullName>
    </recommendedName>
</protein>
<dbReference type="PANTHER" id="PTHR43540">
    <property type="entry name" value="PEROXYUREIDOACRYLATE/UREIDOACRYLATE AMIDOHYDROLASE-RELATED"/>
    <property type="match status" value="1"/>
</dbReference>
<evidence type="ECO:0000259" key="3">
    <source>
        <dbReference type="Pfam" id="PF00857"/>
    </source>
</evidence>
<sequence>MKQGLLVIDVQNDYFAKGKMELVQPEAALKKINQLEIYFSKHNLPIIYIQHINHKKSAAFFEANTAGAALHSDLKNDPSSIIIEKHFPNSFYRTNLETELHKLGVEQLVICGMMTHMCVDSTTRASTELQFHPLLISDATATKDLTINKKNIPAKDVQNAFLASLTTFATIQKTVDFVSKD</sequence>
<keyword evidence="2" id="KW-0378">Hydrolase</keyword>
<proteinExistence type="inferred from homology"/>
<dbReference type="Pfam" id="PF00857">
    <property type="entry name" value="Isochorismatase"/>
    <property type="match status" value="1"/>
</dbReference>
<dbReference type="RefSeq" id="WP_057738216.1">
    <property type="nucleotide sequence ID" value="NZ_AZEG01000025.1"/>
</dbReference>